<feature type="transmembrane region" description="Helical" evidence="1">
    <location>
        <begin position="565"/>
        <end position="587"/>
    </location>
</feature>
<evidence type="ECO:0008006" key="5">
    <source>
        <dbReference type="Google" id="ProtNLM"/>
    </source>
</evidence>
<keyword evidence="2" id="KW-0732">Signal</keyword>
<dbReference type="GeneID" id="63780547"/>
<organism evidence="3 4">
    <name type="scientific">Pseudomassariella vexata</name>
    <dbReference type="NCBI Taxonomy" id="1141098"/>
    <lineage>
        <taxon>Eukaryota</taxon>
        <taxon>Fungi</taxon>
        <taxon>Dikarya</taxon>
        <taxon>Ascomycota</taxon>
        <taxon>Pezizomycotina</taxon>
        <taxon>Sordariomycetes</taxon>
        <taxon>Xylariomycetidae</taxon>
        <taxon>Amphisphaeriales</taxon>
        <taxon>Pseudomassariaceae</taxon>
        <taxon>Pseudomassariella</taxon>
    </lineage>
</organism>
<protein>
    <recommendedName>
        <fullName evidence="5">Cytochrome b561 domain-containing protein</fullName>
    </recommendedName>
</protein>
<feature type="transmembrane region" description="Helical" evidence="1">
    <location>
        <begin position="490"/>
        <end position="512"/>
    </location>
</feature>
<keyword evidence="4" id="KW-1185">Reference proteome</keyword>
<keyword evidence="1" id="KW-0472">Membrane</keyword>
<feature type="chain" id="PRO_5012530895" description="Cytochrome b561 domain-containing protein" evidence="2">
    <location>
        <begin position="26"/>
        <end position="679"/>
    </location>
</feature>
<dbReference type="Gene3D" id="1.20.120.1770">
    <property type="match status" value="1"/>
</dbReference>
<keyword evidence="1" id="KW-0812">Transmembrane</keyword>
<feature type="transmembrane region" description="Helical" evidence="1">
    <location>
        <begin position="448"/>
        <end position="469"/>
    </location>
</feature>
<dbReference type="AlphaFoldDB" id="A0A1Y2DIS2"/>
<sequence length="679" mass="70863">MFSTQTPFWAALVLTIFSRYDFVLAGQQLDGNDIAAPVHRRDLSLADVTLCAVNTSTSSPLLFNGSLDDALAQVDNVGAVGQSVGLGVGAGLATTLSILSTDQARAISETTADGLDIANNTFNTLAESLGVGLAAYLAQAVQNSPTNLSQEVVDGGRGLGSGMATGIQRGFNANSNTSISTSTTGVEGFAESGASAFAEYFIRASVAQGVFANNSLSSFLASNTSLDMSKITKGFMVGFLQGIQDGVDTVGGVPGLLDGTAFDVDTSQHTLTATEVSFDDSVRGGAFGFAQGLGEKGFLMGLFLLNSSLSTNPTTNTTVASSEKLKSRGAISDDGLESVPAIRHSLQARSASALNYTPEAINSFLQSAVDTLGEQGTGSLLVALQNLQGKGLLAADSQTLNLTGRAVASIMGNSSATVTNGKNTYSINLQRQETEINGQASDVFMRNLVIHMLVTALAFFFIFPIGMAFKSYRHLAVTAQKPEKFVKAPLAQHIVLYGLFIPTAAAGLFFGFQVPGTAGHFTGSHGILGLIAIILMVPMAALHWGEVKFATALELDPSLKTTWPVKIAAILKNAVFGLGITAGLGGFNDLQTILLGLTQSIGMANSVVIGFVLAGIMNIAMGIGIADSLISKKKKVKKNKNGPVDEVPLTTFATYQPSQQVYNEGYPVEDNNYRPSHMV</sequence>
<gene>
    <name evidence="3" type="ORF">BCR38DRAFT_488864</name>
</gene>
<keyword evidence="1" id="KW-1133">Transmembrane helix</keyword>
<reference evidence="3 4" key="1">
    <citation type="submission" date="2016-07" db="EMBL/GenBank/DDBJ databases">
        <title>Pervasive Adenine N6-methylation of Active Genes in Fungi.</title>
        <authorList>
            <consortium name="DOE Joint Genome Institute"/>
            <person name="Mondo S.J."/>
            <person name="Dannebaum R.O."/>
            <person name="Kuo R.C."/>
            <person name="Labutti K."/>
            <person name="Haridas S."/>
            <person name="Kuo A."/>
            <person name="Salamov A."/>
            <person name="Ahrendt S.R."/>
            <person name="Lipzen A."/>
            <person name="Sullivan W."/>
            <person name="Andreopoulos W.B."/>
            <person name="Clum A."/>
            <person name="Lindquist E."/>
            <person name="Daum C."/>
            <person name="Ramamoorthy G.K."/>
            <person name="Gryganskyi A."/>
            <person name="Culley D."/>
            <person name="Magnuson J.K."/>
            <person name="James T.Y."/>
            <person name="O'Malley M.A."/>
            <person name="Stajich J.E."/>
            <person name="Spatafora J.W."/>
            <person name="Visel A."/>
            <person name="Grigoriev I.V."/>
        </authorList>
    </citation>
    <scope>NUCLEOTIDE SEQUENCE [LARGE SCALE GENOMIC DNA]</scope>
    <source>
        <strain evidence="3 4">CBS 129021</strain>
    </source>
</reference>
<proteinExistence type="predicted"/>
<evidence type="ECO:0000313" key="3">
    <source>
        <dbReference type="EMBL" id="ORY59121.1"/>
    </source>
</evidence>
<feature type="transmembrane region" description="Helical" evidence="1">
    <location>
        <begin position="524"/>
        <end position="544"/>
    </location>
</feature>
<dbReference type="RefSeq" id="XP_040711815.1">
    <property type="nucleotide sequence ID" value="XM_040864335.1"/>
</dbReference>
<accession>A0A1Y2DIS2</accession>
<evidence type="ECO:0000256" key="2">
    <source>
        <dbReference type="SAM" id="SignalP"/>
    </source>
</evidence>
<dbReference type="InParanoid" id="A0A1Y2DIS2"/>
<comment type="caution">
    <text evidence="3">The sequence shown here is derived from an EMBL/GenBank/DDBJ whole genome shotgun (WGS) entry which is preliminary data.</text>
</comment>
<feature type="transmembrane region" description="Helical" evidence="1">
    <location>
        <begin position="607"/>
        <end position="630"/>
    </location>
</feature>
<dbReference type="Proteomes" id="UP000193689">
    <property type="component" value="Unassembled WGS sequence"/>
</dbReference>
<feature type="signal peptide" evidence="2">
    <location>
        <begin position="1"/>
        <end position="25"/>
    </location>
</feature>
<dbReference type="OrthoDB" id="5148443at2759"/>
<name>A0A1Y2DIS2_9PEZI</name>
<evidence type="ECO:0000313" key="4">
    <source>
        <dbReference type="Proteomes" id="UP000193689"/>
    </source>
</evidence>
<dbReference type="EMBL" id="MCFJ01000014">
    <property type="protein sequence ID" value="ORY59121.1"/>
    <property type="molecule type" value="Genomic_DNA"/>
</dbReference>
<evidence type="ECO:0000256" key="1">
    <source>
        <dbReference type="SAM" id="Phobius"/>
    </source>
</evidence>